<sequence>MPGPETAEGCEGVTVAVALPGELVVRCAHGADARQALDSTGLAVHAGRGEGPYGDRAYVCRINNFPTAADDDCAGHEDGAPYWKVWRVGLAPVAWRTSQTGDGPAGVAVCPGSLVGFSFGGEMPVGPEQVITTPGWLPPRC</sequence>
<keyword evidence="2" id="KW-1185">Reference proteome</keyword>
<dbReference type="AlphaFoldDB" id="A0A344LHY6"/>
<proteinExistence type="predicted"/>
<dbReference type="OrthoDB" id="4401005at2"/>
<evidence type="ECO:0000313" key="1">
    <source>
        <dbReference type="EMBL" id="AXB47660.1"/>
    </source>
</evidence>
<gene>
    <name evidence="1" type="ORF">A4R43_38690</name>
</gene>
<reference evidence="1 2" key="1">
    <citation type="submission" date="2016-04" db="EMBL/GenBank/DDBJ databases">
        <title>Complete genome sequence and analysis of deep-sea sediment isolate, Amycolatopsis sp. WP1.</title>
        <authorList>
            <person name="Wang H."/>
            <person name="Chen S."/>
            <person name="Wu Q."/>
        </authorList>
    </citation>
    <scope>NUCLEOTIDE SEQUENCE [LARGE SCALE GENOMIC DNA]</scope>
    <source>
        <strain evidence="1 2">WP1</strain>
    </source>
</reference>
<evidence type="ECO:0000313" key="2">
    <source>
        <dbReference type="Proteomes" id="UP000250434"/>
    </source>
</evidence>
<name>A0A344LHY6_9PSEU</name>
<dbReference type="Proteomes" id="UP000250434">
    <property type="component" value="Chromosome"/>
</dbReference>
<accession>A0A344LHY6</accession>
<organism evidence="1 2">
    <name type="scientific">Amycolatopsis albispora</name>
    <dbReference type="NCBI Taxonomy" id="1804986"/>
    <lineage>
        <taxon>Bacteria</taxon>
        <taxon>Bacillati</taxon>
        <taxon>Actinomycetota</taxon>
        <taxon>Actinomycetes</taxon>
        <taxon>Pseudonocardiales</taxon>
        <taxon>Pseudonocardiaceae</taxon>
        <taxon>Amycolatopsis</taxon>
    </lineage>
</organism>
<protein>
    <submittedName>
        <fullName evidence="1">Uncharacterized protein</fullName>
    </submittedName>
</protein>
<dbReference type="EMBL" id="CP015163">
    <property type="protein sequence ID" value="AXB47660.1"/>
    <property type="molecule type" value="Genomic_DNA"/>
</dbReference>
<dbReference type="KEGG" id="aab:A4R43_38690"/>